<feature type="region of interest" description="Disordered" evidence="1">
    <location>
        <begin position="17"/>
        <end position="37"/>
    </location>
</feature>
<dbReference type="RefSeq" id="WP_250603367.1">
    <property type="nucleotide sequence ID" value="NZ_JAMOKX010000001.1"/>
</dbReference>
<accession>A0ABT0TSD2</accession>
<dbReference type="EMBL" id="JAMOKX010000001">
    <property type="protein sequence ID" value="MCL9818830.1"/>
    <property type="molecule type" value="Genomic_DNA"/>
</dbReference>
<name>A0ABT0TSD2_9HELI</name>
<proteinExistence type="predicted"/>
<organism evidence="2 3">
    <name type="scientific">Helicobacter colisuis</name>
    <dbReference type="NCBI Taxonomy" id="2949739"/>
    <lineage>
        <taxon>Bacteria</taxon>
        <taxon>Pseudomonadati</taxon>
        <taxon>Campylobacterota</taxon>
        <taxon>Epsilonproteobacteria</taxon>
        <taxon>Campylobacterales</taxon>
        <taxon>Helicobacteraceae</taxon>
        <taxon>Helicobacter</taxon>
    </lineage>
</organism>
<feature type="compositionally biased region" description="Polar residues" evidence="1">
    <location>
        <begin position="17"/>
        <end position="29"/>
    </location>
</feature>
<evidence type="ECO:0000256" key="1">
    <source>
        <dbReference type="SAM" id="MobiDB-lite"/>
    </source>
</evidence>
<sequence length="205" mass="22136">MSIQSLKSGVDYTQELQSAMSSSPLSKETSSAEERQKKIQEVASKVDAKSVMTGYIVQFQMEISIVAKNNFGAQGATGFMGTSASEDPAKLNSILSGLDLEEIGYDGKALQDLTTQEAKDLISEEGFFGVSQTSERIADFVLAGAGDDVKKLQAGREGIIRGYEQAEKTWGGELPDISKETLQKALEKIDKKLSELGVNVLEQEV</sequence>
<dbReference type="Proteomes" id="UP001057522">
    <property type="component" value="Unassembled WGS sequence"/>
</dbReference>
<gene>
    <name evidence="2" type="ORF">NCR95_01350</name>
</gene>
<keyword evidence="3" id="KW-1185">Reference proteome</keyword>
<evidence type="ECO:0000313" key="3">
    <source>
        <dbReference type="Proteomes" id="UP001057522"/>
    </source>
</evidence>
<evidence type="ECO:0000313" key="2">
    <source>
        <dbReference type="EMBL" id="MCL9818830.1"/>
    </source>
</evidence>
<comment type="caution">
    <text evidence="2">The sequence shown here is derived from an EMBL/GenBank/DDBJ whole genome shotgun (WGS) entry which is preliminary data.</text>
</comment>
<reference evidence="2" key="1">
    <citation type="submission" date="2022-06" db="EMBL/GenBank/DDBJ databases">
        <title>Helicobacter colisuis sp. nov.</title>
        <authorList>
            <person name="Papic B."/>
            <person name="Gruntar I."/>
        </authorList>
    </citation>
    <scope>NUCLEOTIDE SEQUENCE</scope>
    <source>
        <strain evidence="2">11154-15</strain>
    </source>
</reference>
<protein>
    <submittedName>
        <fullName evidence="2">Hydrogenase-4 component G</fullName>
    </submittedName>
</protein>